<evidence type="ECO:0000256" key="5">
    <source>
        <dbReference type="ARBA" id="ARBA00022679"/>
    </source>
</evidence>
<dbReference type="PANTHER" id="PTHR22914:SF9">
    <property type="entry name" value="CHITIN SYNTHASE 1"/>
    <property type="match status" value="1"/>
</dbReference>
<evidence type="ECO:0000256" key="3">
    <source>
        <dbReference type="ARBA" id="ARBA00022475"/>
    </source>
</evidence>
<evidence type="ECO:0000313" key="13">
    <source>
        <dbReference type="Proteomes" id="UP000187209"/>
    </source>
</evidence>
<organism evidence="12 13">
    <name type="scientific">Stentor coeruleus</name>
    <dbReference type="NCBI Taxonomy" id="5963"/>
    <lineage>
        <taxon>Eukaryota</taxon>
        <taxon>Sar</taxon>
        <taxon>Alveolata</taxon>
        <taxon>Ciliophora</taxon>
        <taxon>Postciliodesmatophora</taxon>
        <taxon>Heterotrichea</taxon>
        <taxon>Heterotrichida</taxon>
        <taxon>Stentoridae</taxon>
        <taxon>Stentor</taxon>
    </lineage>
</organism>
<feature type="transmembrane region" description="Helical" evidence="11">
    <location>
        <begin position="577"/>
        <end position="597"/>
    </location>
</feature>
<protein>
    <recommendedName>
        <fullName evidence="2">chitin synthase</fullName>
        <ecNumber evidence="2">2.4.1.16</ecNumber>
    </recommendedName>
</protein>
<evidence type="ECO:0000256" key="6">
    <source>
        <dbReference type="ARBA" id="ARBA00022692"/>
    </source>
</evidence>
<dbReference type="AlphaFoldDB" id="A0A1R2BMZ0"/>
<keyword evidence="6 11" id="KW-0812">Transmembrane</keyword>
<gene>
    <name evidence="12" type="ORF">SteCoe_22152</name>
</gene>
<evidence type="ECO:0000313" key="12">
    <source>
        <dbReference type="EMBL" id="OMJ78132.1"/>
    </source>
</evidence>
<keyword evidence="7 11" id="KW-1133">Transmembrane helix</keyword>
<dbReference type="GO" id="GO:0004100">
    <property type="term" value="F:chitin synthase activity"/>
    <property type="evidence" value="ECO:0007669"/>
    <property type="project" value="UniProtKB-EC"/>
</dbReference>
<accession>A0A1R2BMZ0</accession>
<dbReference type="EMBL" id="MPUH01000538">
    <property type="protein sequence ID" value="OMJ78132.1"/>
    <property type="molecule type" value="Genomic_DNA"/>
</dbReference>
<dbReference type="InterPro" id="IPR004835">
    <property type="entry name" value="Chitin_synth"/>
</dbReference>
<keyword evidence="5" id="KW-0808">Transferase</keyword>
<evidence type="ECO:0000256" key="11">
    <source>
        <dbReference type="SAM" id="Phobius"/>
    </source>
</evidence>
<feature type="transmembrane region" description="Helical" evidence="11">
    <location>
        <begin position="502"/>
        <end position="527"/>
    </location>
</feature>
<keyword evidence="3" id="KW-1003">Cell membrane</keyword>
<dbReference type="GO" id="GO:0005886">
    <property type="term" value="C:plasma membrane"/>
    <property type="evidence" value="ECO:0007669"/>
    <property type="project" value="UniProtKB-SubCell"/>
</dbReference>
<comment type="subcellular location">
    <subcellularLocation>
        <location evidence="1">Cell membrane</location>
        <topology evidence="1">Multi-pass membrane protein</topology>
    </subcellularLocation>
</comment>
<evidence type="ECO:0000256" key="1">
    <source>
        <dbReference type="ARBA" id="ARBA00004651"/>
    </source>
</evidence>
<dbReference type="PANTHER" id="PTHR22914">
    <property type="entry name" value="CHITIN SYNTHASE"/>
    <property type="match status" value="1"/>
</dbReference>
<keyword evidence="8 11" id="KW-0472">Membrane</keyword>
<evidence type="ECO:0000256" key="10">
    <source>
        <dbReference type="SAM" id="MobiDB-lite"/>
    </source>
</evidence>
<dbReference type="InterPro" id="IPR029044">
    <property type="entry name" value="Nucleotide-diphossugar_trans"/>
</dbReference>
<dbReference type="GO" id="GO:0071555">
    <property type="term" value="P:cell wall organization"/>
    <property type="evidence" value="ECO:0007669"/>
    <property type="project" value="UniProtKB-KW"/>
</dbReference>
<dbReference type="Pfam" id="PF01644">
    <property type="entry name" value="Chitin_synth_1"/>
    <property type="match status" value="1"/>
</dbReference>
<feature type="region of interest" description="Disordered" evidence="10">
    <location>
        <begin position="71"/>
        <end position="97"/>
    </location>
</feature>
<dbReference type="SUPFAM" id="SSF53448">
    <property type="entry name" value="Nucleotide-diphospho-sugar transferases"/>
    <property type="match status" value="1"/>
</dbReference>
<sequence>MSFSDSKPYPKYWSIGIYHEELEEKDQIHENLAKEALSLSFKKANKLEILFPKTIVQRDQNLGGITETFQNRQSQLSRQESNRNHQNQLPRVSSLRNQQSHLSRINSLRNQQNEVSKEDFNQQNPDQIYKDDFIKTNQYELLIAVTMYNEGPELFKKTMLAINKNIQSEKFIYDRKKVAVVVIVDGIKAFYENSKHECYKSLFNLKDIFKINDITSEKVKEKDKECIEKLLKKDYERETLVDKIDSDKHVKIKAEKLIGYCFVNDVEFEEGLGEIKVYFCVKQKNKGKLNSHLWFFRGFCKHAKPEIVLFIDVGTEPKDNAIGNLCRAFKDKDVAGVCGEIIPKIKEEHLTDLLYQTQVVEYKFAHIFDKAFESLIGYITVLPGAFSAYRYEALMPKNVNGPLWSYYFKSIRQPLNSCYMSNIYLAEDRVLCMALVTCEGKKNILKYVKSAKAYTDPPTAFNKLISQRRRWINGSWFALIDIIIHICNIWKSGHIWWRKPIFTLMVFYYAINVLYSFFIIGGFYLSLSICLRKQFPAGDDTEELNGIGKILITIYLLLLIANVVLSLGSNIQSAERAFWTLSLFYALYMIAYIWLLLIMFDSYLGSMFVWIPVVAILGSYIIFLLLNKCLFTVLKGIVQYLLATPTYINIFTIYAVCNVHDCTWGNRPGEAKTSYELYRAYYVSFWFLLNSGFAYSFDALNTSGKSYSISIYWIGMGGLFAIAFRFLFALIFMIKEYRYKMNDLLDEKKSSSHESRPSVLPLTTFADRK</sequence>
<proteinExistence type="predicted"/>
<dbReference type="Proteomes" id="UP000187209">
    <property type="component" value="Unassembled WGS sequence"/>
</dbReference>
<comment type="caution">
    <text evidence="12">The sequence shown here is derived from an EMBL/GenBank/DDBJ whole genome shotgun (WGS) entry which is preliminary data.</text>
</comment>
<evidence type="ECO:0000256" key="7">
    <source>
        <dbReference type="ARBA" id="ARBA00022989"/>
    </source>
</evidence>
<feature type="transmembrane region" description="Helical" evidence="11">
    <location>
        <begin position="709"/>
        <end position="734"/>
    </location>
</feature>
<keyword evidence="13" id="KW-1185">Reference proteome</keyword>
<keyword evidence="9" id="KW-0961">Cell wall biogenesis/degradation</keyword>
<name>A0A1R2BMZ0_9CILI</name>
<reference evidence="12 13" key="1">
    <citation type="submission" date="2016-11" db="EMBL/GenBank/DDBJ databases">
        <title>The macronuclear genome of Stentor coeruleus: a giant cell with tiny introns.</title>
        <authorList>
            <person name="Slabodnick M."/>
            <person name="Ruby J.G."/>
            <person name="Reiff S.B."/>
            <person name="Swart E.C."/>
            <person name="Gosai S."/>
            <person name="Prabakaran S."/>
            <person name="Witkowska E."/>
            <person name="Larue G.E."/>
            <person name="Fisher S."/>
            <person name="Freeman R.M."/>
            <person name="Gunawardena J."/>
            <person name="Chu W."/>
            <person name="Stover N.A."/>
            <person name="Gregory B.D."/>
            <person name="Nowacki M."/>
            <person name="Derisi J."/>
            <person name="Roy S.W."/>
            <person name="Marshall W.F."/>
            <person name="Sood P."/>
        </authorList>
    </citation>
    <scope>NUCLEOTIDE SEQUENCE [LARGE SCALE GENOMIC DNA]</scope>
    <source>
        <strain evidence="12">WM001</strain>
    </source>
</reference>
<evidence type="ECO:0000256" key="8">
    <source>
        <dbReference type="ARBA" id="ARBA00023136"/>
    </source>
</evidence>
<dbReference type="GO" id="GO:0006031">
    <property type="term" value="P:chitin biosynthetic process"/>
    <property type="evidence" value="ECO:0007669"/>
    <property type="project" value="TreeGrafter"/>
</dbReference>
<dbReference type="EC" id="2.4.1.16" evidence="2"/>
<feature type="transmembrane region" description="Helical" evidence="11">
    <location>
        <begin position="547"/>
        <end position="565"/>
    </location>
</feature>
<feature type="transmembrane region" description="Helical" evidence="11">
    <location>
        <begin position="603"/>
        <end position="626"/>
    </location>
</feature>
<evidence type="ECO:0000256" key="4">
    <source>
        <dbReference type="ARBA" id="ARBA00022676"/>
    </source>
</evidence>
<evidence type="ECO:0000256" key="2">
    <source>
        <dbReference type="ARBA" id="ARBA00012543"/>
    </source>
</evidence>
<feature type="transmembrane region" description="Helical" evidence="11">
    <location>
        <begin position="680"/>
        <end position="697"/>
    </location>
</feature>
<keyword evidence="4" id="KW-0328">Glycosyltransferase</keyword>
<dbReference type="OrthoDB" id="3352955at2759"/>
<evidence type="ECO:0000256" key="9">
    <source>
        <dbReference type="ARBA" id="ARBA00023316"/>
    </source>
</evidence>